<dbReference type="AlphaFoldDB" id="A0A6J1P4W1"/>
<accession>A0A6J1P4W1</accession>
<dbReference type="Proteomes" id="UP001652582">
    <property type="component" value="Chromosome 6"/>
</dbReference>
<name>A0A6J1P4W1_BICAN</name>
<evidence type="ECO:0000313" key="3">
    <source>
        <dbReference type="RefSeq" id="XP_023952852.2"/>
    </source>
</evidence>
<proteinExistence type="predicted"/>
<protein>
    <submittedName>
        <fullName evidence="3">Uncharacterized protein LOC112056632</fullName>
    </submittedName>
</protein>
<feature type="signal peptide" evidence="1">
    <location>
        <begin position="1"/>
        <end position="18"/>
    </location>
</feature>
<gene>
    <name evidence="3" type="primary">LOC112056632</name>
</gene>
<keyword evidence="2" id="KW-1185">Reference proteome</keyword>
<evidence type="ECO:0000313" key="2">
    <source>
        <dbReference type="Proteomes" id="UP001652582"/>
    </source>
</evidence>
<evidence type="ECO:0000256" key="1">
    <source>
        <dbReference type="SAM" id="SignalP"/>
    </source>
</evidence>
<dbReference type="RefSeq" id="XP_023952852.2">
    <property type="nucleotide sequence ID" value="XM_024097084.2"/>
</dbReference>
<dbReference type="KEGG" id="bany:112056632"/>
<feature type="chain" id="PRO_5046490399" evidence="1">
    <location>
        <begin position="19"/>
        <end position="120"/>
    </location>
</feature>
<keyword evidence="1" id="KW-0732">Signal</keyword>
<organism evidence="2 3">
    <name type="scientific">Bicyclus anynana</name>
    <name type="common">Squinting bush brown butterfly</name>
    <dbReference type="NCBI Taxonomy" id="110368"/>
    <lineage>
        <taxon>Eukaryota</taxon>
        <taxon>Metazoa</taxon>
        <taxon>Ecdysozoa</taxon>
        <taxon>Arthropoda</taxon>
        <taxon>Hexapoda</taxon>
        <taxon>Insecta</taxon>
        <taxon>Pterygota</taxon>
        <taxon>Neoptera</taxon>
        <taxon>Endopterygota</taxon>
        <taxon>Lepidoptera</taxon>
        <taxon>Glossata</taxon>
        <taxon>Ditrysia</taxon>
        <taxon>Papilionoidea</taxon>
        <taxon>Nymphalidae</taxon>
        <taxon>Satyrinae</taxon>
        <taxon>Satyrini</taxon>
        <taxon>Mycalesina</taxon>
        <taxon>Bicyclus</taxon>
    </lineage>
</organism>
<dbReference type="GeneID" id="112056632"/>
<reference evidence="3" key="1">
    <citation type="submission" date="2025-08" db="UniProtKB">
        <authorList>
            <consortium name="RefSeq"/>
        </authorList>
    </citation>
    <scope>IDENTIFICATION</scope>
</reference>
<dbReference type="OrthoDB" id="6915958at2759"/>
<sequence length="120" mass="13685">MKELIIIAFLTLIVLSEARPSDNLVDTKASLKTGGHARVRRRFNYDDYMDKFWDELDKNENSNMLNIGNGYKNKNTVHISGKRHGYGMVNIGNGSKNTNTVYYGVKPINGDPFDDPFFKH</sequence>